<reference evidence="2 3" key="1">
    <citation type="submission" date="2021-01" db="EMBL/GenBank/DDBJ databases">
        <title>Whole genome shotgun sequence of Planotetraspora phitsanulokensis NBRC 104273.</title>
        <authorList>
            <person name="Komaki H."/>
            <person name="Tamura T."/>
        </authorList>
    </citation>
    <scope>NUCLEOTIDE SEQUENCE [LARGE SCALE GENOMIC DNA]</scope>
    <source>
        <strain evidence="2 3">NBRC 104273</strain>
    </source>
</reference>
<protein>
    <recommendedName>
        <fullName evidence="1">AB hydrolase-1 domain-containing protein</fullName>
    </recommendedName>
</protein>
<keyword evidence="3" id="KW-1185">Reference proteome</keyword>
<feature type="domain" description="AB hydrolase-1" evidence="1">
    <location>
        <begin position="25"/>
        <end position="166"/>
    </location>
</feature>
<dbReference type="InterPro" id="IPR050266">
    <property type="entry name" value="AB_hydrolase_sf"/>
</dbReference>
<dbReference type="GO" id="GO:0016020">
    <property type="term" value="C:membrane"/>
    <property type="evidence" value="ECO:0007669"/>
    <property type="project" value="TreeGrafter"/>
</dbReference>
<evidence type="ECO:0000259" key="1">
    <source>
        <dbReference type="Pfam" id="PF00561"/>
    </source>
</evidence>
<evidence type="ECO:0000313" key="3">
    <source>
        <dbReference type="Proteomes" id="UP000622547"/>
    </source>
</evidence>
<proteinExistence type="predicted"/>
<dbReference type="EMBL" id="BOOP01000026">
    <property type="protein sequence ID" value="GII40535.1"/>
    <property type="molecule type" value="Genomic_DNA"/>
</dbReference>
<dbReference type="Pfam" id="PF00561">
    <property type="entry name" value="Abhydrolase_1"/>
    <property type="match status" value="1"/>
</dbReference>
<dbReference type="Gene3D" id="3.40.50.1820">
    <property type="entry name" value="alpha/beta hydrolase"/>
    <property type="match status" value="1"/>
</dbReference>
<dbReference type="PANTHER" id="PTHR43798:SF33">
    <property type="entry name" value="HYDROLASE, PUTATIVE (AFU_ORTHOLOGUE AFUA_2G14860)-RELATED"/>
    <property type="match status" value="1"/>
</dbReference>
<organism evidence="2 3">
    <name type="scientific">Planotetraspora phitsanulokensis</name>
    <dbReference type="NCBI Taxonomy" id="575192"/>
    <lineage>
        <taxon>Bacteria</taxon>
        <taxon>Bacillati</taxon>
        <taxon>Actinomycetota</taxon>
        <taxon>Actinomycetes</taxon>
        <taxon>Streptosporangiales</taxon>
        <taxon>Streptosporangiaceae</taxon>
        <taxon>Planotetraspora</taxon>
    </lineage>
</organism>
<dbReference type="InterPro" id="IPR029058">
    <property type="entry name" value="AB_hydrolase_fold"/>
</dbReference>
<dbReference type="AlphaFoldDB" id="A0A8J3XGW4"/>
<dbReference type="RefSeq" id="WP_204076060.1">
    <property type="nucleotide sequence ID" value="NZ_BAABHI010000006.1"/>
</dbReference>
<dbReference type="GO" id="GO:0003824">
    <property type="term" value="F:catalytic activity"/>
    <property type="evidence" value="ECO:0007669"/>
    <property type="project" value="UniProtKB-ARBA"/>
</dbReference>
<evidence type="ECO:0000313" key="2">
    <source>
        <dbReference type="EMBL" id="GII40535.1"/>
    </source>
</evidence>
<dbReference type="PANTHER" id="PTHR43798">
    <property type="entry name" value="MONOACYLGLYCEROL LIPASE"/>
    <property type="match status" value="1"/>
</dbReference>
<comment type="caution">
    <text evidence="2">The sequence shown here is derived from an EMBL/GenBank/DDBJ whole genome shotgun (WGS) entry which is preliminary data.</text>
</comment>
<accession>A0A8J3XGW4</accession>
<sequence length="255" mass="27335">MSRQLTITAADTRLHAVDTPGEGRPLLFLNGGFATQRHWNHVLQRLAGRHRTVTFDARARGKSGRSADYSARGAVDDIGRVIEATGIERPVLVGWSHGATLAVRYAAEHPDQVAGLVLVDGAYPISMFDEAGKDAARKQFRRLGWIMRIMAALGLSARMTPAESAEMVIELDTVNGELGPDFEALQCPAVYVVATGPHSGASDEDMRTLRAAAAKAESLNERVSVFATTPSNHVQILSKDPGTVVAAIEDVVARA</sequence>
<dbReference type="Proteomes" id="UP000622547">
    <property type="component" value="Unassembled WGS sequence"/>
</dbReference>
<gene>
    <name evidence="2" type="ORF">Pph01_55380</name>
</gene>
<dbReference type="SUPFAM" id="SSF53474">
    <property type="entry name" value="alpha/beta-Hydrolases"/>
    <property type="match status" value="1"/>
</dbReference>
<name>A0A8J3XGW4_9ACTN</name>
<dbReference type="InterPro" id="IPR000073">
    <property type="entry name" value="AB_hydrolase_1"/>
</dbReference>